<dbReference type="InterPro" id="IPR013500">
    <property type="entry name" value="TopoI_cat_euk"/>
</dbReference>
<evidence type="ECO:0000256" key="5">
    <source>
        <dbReference type="ARBA" id="ARBA00023125"/>
    </source>
</evidence>
<evidence type="ECO:0000259" key="8">
    <source>
        <dbReference type="Pfam" id="PF21338"/>
    </source>
</evidence>
<dbReference type="InterPro" id="IPR014711">
    <property type="entry name" value="TopoI_cat_a-hlx-sub_euk"/>
</dbReference>
<dbReference type="GO" id="GO:0003917">
    <property type="term" value="F:DNA topoisomerase type I (single strand cut, ATP-independent) activity"/>
    <property type="evidence" value="ECO:0007669"/>
    <property type="project" value="UniProtKB-EC"/>
</dbReference>
<dbReference type="InterPro" id="IPR035447">
    <property type="entry name" value="DNA_topo_I_N_sf"/>
</dbReference>
<dbReference type="Gene3D" id="1.10.132.120">
    <property type="match status" value="1"/>
</dbReference>
<dbReference type="Gene3D" id="3.30.66.10">
    <property type="entry name" value="DNA topoisomerase I domain"/>
    <property type="match status" value="1"/>
</dbReference>
<dbReference type="InterPro" id="IPR049331">
    <property type="entry name" value="Top1B_N_bact"/>
</dbReference>
<keyword evidence="4" id="KW-0799">Topoisomerase</keyword>
<keyword evidence="5" id="KW-0238">DNA-binding</keyword>
<sequence>MDDSAPGITRRRAGRGWCYRDHAGQRIADRTEIDRLNAVALPPAYRDAWFCPTPHGHILATGVDARGRKQYRYHPDFRAAREAEKFDGCAAFGALLPKIRARVEAALSGRGLSQERCIASVVRLLDTGAIRIGNEAYARANASFGATTLRMKHVELRGQSLRLRFRAKSGVERDMRLTDRALVRFVRRMQDLPGQHLFQYLGEDGAPCPVGSADINAWLRSVTGAEFTAKHFRTWHASVLAFGALAHAEQNVPLKALLAQVSDRLGNTPTIARKSYIHPAVLALVPEQAEWRAGLRLPRATQWLSRDERGLLALLDAQPSAVSVGTSASK</sequence>
<dbReference type="Pfam" id="PF21338">
    <property type="entry name" value="Top1B_N_bact"/>
    <property type="match status" value="1"/>
</dbReference>
<dbReference type="PRINTS" id="PR00416">
    <property type="entry name" value="EUTPISMRASEI"/>
</dbReference>
<dbReference type="Gene3D" id="3.90.15.10">
    <property type="entry name" value="Topoisomerase I, Chain A, domain 3"/>
    <property type="match status" value="1"/>
</dbReference>
<proteinExistence type="inferred from homology"/>
<dbReference type="EMBL" id="JAVDRD010000006">
    <property type="protein sequence ID" value="MDR6511760.1"/>
    <property type="molecule type" value="Genomic_DNA"/>
</dbReference>
<feature type="domain" description="DNA topoisomerase IB N-terminal" evidence="8">
    <location>
        <begin position="16"/>
        <end position="64"/>
    </location>
</feature>
<evidence type="ECO:0000256" key="4">
    <source>
        <dbReference type="ARBA" id="ARBA00023029"/>
    </source>
</evidence>
<keyword evidence="10" id="KW-1185">Reference proteome</keyword>
<evidence type="ECO:0000256" key="6">
    <source>
        <dbReference type="ARBA" id="ARBA00023235"/>
    </source>
</evidence>
<organism evidence="9 10">
    <name type="scientific">Novosphingobium capsulatum</name>
    <dbReference type="NCBI Taxonomy" id="13688"/>
    <lineage>
        <taxon>Bacteria</taxon>
        <taxon>Pseudomonadati</taxon>
        <taxon>Pseudomonadota</taxon>
        <taxon>Alphaproteobacteria</taxon>
        <taxon>Sphingomonadales</taxon>
        <taxon>Sphingomonadaceae</taxon>
        <taxon>Novosphingobium</taxon>
    </lineage>
</organism>
<dbReference type="EC" id="5.6.2.1" evidence="3"/>
<evidence type="ECO:0000256" key="3">
    <source>
        <dbReference type="ARBA" id="ARBA00012891"/>
    </source>
</evidence>
<dbReference type="SUPFAM" id="SSF55869">
    <property type="entry name" value="DNA topoisomerase I domain"/>
    <property type="match status" value="1"/>
</dbReference>
<comment type="similarity">
    <text evidence="2">Belongs to the type IB topoisomerase family.</text>
</comment>
<accession>A0ABU1MN31</accession>
<dbReference type="InterPro" id="IPR011010">
    <property type="entry name" value="DNA_brk_join_enz"/>
</dbReference>
<dbReference type="SUPFAM" id="SSF56349">
    <property type="entry name" value="DNA breaking-rejoining enzymes"/>
    <property type="match status" value="1"/>
</dbReference>
<dbReference type="InterPro" id="IPR001631">
    <property type="entry name" value="TopoI"/>
</dbReference>
<reference evidence="9 10" key="1">
    <citation type="submission" date="2023-07" db="EMBL/GenBank/DDBJ databases">
        <title>Sorghum-associated microbial communities from plants grown in Nebraska, USA.</title>
        <authorList>
            <person name="Schachtman D."/>
        </authorList>
    </citation>
    <scope>NUCLEOTIDE SEQUENCE [LARGE SCALE GENOMIC DNA]</scope>
    <source>
        <strain evidence="9 10">DS1027</strain>
    </source>
</reference>
<evidence type="ECO:0000256" key="1">
    <source>
        <dbReference type="ARBA" id="ARBA00000213"/>
    </source>
</evidence>
<dbReference type="PROSITE" id="PS52038">
    <property type="entry name" value="TOPO_IB_2"/>
    <property type="match status" value="1"/>
</dbReference>
<feature type="domain" description="DNA topoisomerase I catalytic core eukaryotic-type" evidence="7">
    <location>
        <begin position="76"/>
        <end position="251"/>
    </location>
</feature>
<dbReference type="Pfam" id="PF01028">
    <property type="entry name" value="Topoisom_I"/>
    <property type="match status" value="1"/>
</dbReference>
<evidence type="ECO:0000259" key="7">
    <source>
        <dbReference type="Pfam" id="PF01028"/>
    </source>
</evidence>
<evidence type="ECO:0000313" key="10">
    <source>
        <dbReference type="Proteomes" id="UP001184150"/>
    </source>
</evidence>
<gene>
    <name evidence="9" type="ORF">J2792_002636</name>
</gene>
<dbReference type="Proteomes" id="UP001184150">
    <property type="component" value="Unassembled WGS sequence"/>
</dbReference>
<evidence type="ECO:0000256" key="2">
    <source>
        <dbReference type="ARBA" id="ARBA00006645"/>
    </source>
</evidence>
<protein>
    <recommendedName>
        <fullName evidence="3">DNA topoisomerase</fullName>
        <ecNumber evidence="3">5.6.2.1</ecNumber>
    </recommendedName>
</protein>
<keyword evidence="6 9" id="KW-0413">Isomerase</keyword>
<comment type="caution">
    <text evidence="9">The sequence shown here is derived from an EMBL/GenBank/DDBJ whole genome shotgun (WGS) entry which is preliminary data.</text>
</comment>
<name>A0ABU1MN31_9SPHN</name>
<comment type="catalytic activity">
    <reaction evidence="1">
        <text>ATP-independent breakage of single-stranded DNA, followed by passage and rejoining.</text>
        <dbReference type="EC" id="5.6.2.1"/>
    </reaction>
</comment>
<evidence type="ECO:0000313" key="9">
    <source>
        <dbReference type="EMBL" id="MDR6511760.1"/>
    </source>
</evidence>